<evidence type="ECO:0000256" key="2">
    <source>
        <dbReference type="ARBA" id="ARBA00023315"/>
    </source>
</evidence>
<evidence type="ECO:0000313" key="4">
    <source>
        <dbReference type="EMBL" id="MCV2370065.1"/>
    </source>
</evidence>
<accession>A0ABT2YJ46</accession>
<dbReference type="RefSeq" id="WP_263572648.1">
    <property type="nucleotide sequence ID" value="NZ_JAJIRN010000008.1"/>
</dbReference>
<dbReference type="PANTHER" id="PTHR43877">
    <property type="entry name" value="AMINOALKYLPHOSPHONATE N-ACETYLTRANSFERASE-RELATED-RELATED"/>
    <property type="match status" value="1"/>
</dbReference>
<dbReference type="InterPro" id="IPR000182">
    <property type="entry name" value="GNAT_dom"/>
</dbReference>
<evidence type="ECO:0000259" key="3">
    <source>
        <dbReference type="PROSITE" id="PS51186"/>
    </source>
</evidence>
<evidence type="ECO:0000313" key="5">
    <source>
        <dbReference type="Proteomes" id="UP001209701"/>
    </source>
</evidence>
<dbReference type="Pfam" id="PF00583">
    <property type="entry name" value="Acetyltransf_1"/>
    <property type="match status" value="1"/>
</dbReference>
<dbReference type="Gene3D" id="3.40.630.30">
    <property type="match status" value="1"/>
</dbReference>
<dbReference type="Proteomes" id="UP001209701">
    <property type="component" value="Unassembled WGS sequence"/>
</dbReference>
<dbReference type="EMBL" id="JAJIRN010000008">
    <property type="protein sequence ID" value="MCV2370065.1"/>
    <property type="molecule type" value="Genomic_DNA"/>
</dbReference>
<organism evidence="4 5">
    <name type="scientific">Roseateles oligotrophus</name>
    <dbReference type="NCBI Taxonomy" id="1769250"/>
    <lineage>
        <taxon>Bacteria</taxon>
        <taxon>Pseudomonadati</taxon>
        <taxon>Pseudomonadota</taxon>
        <taxon>Betaproteobacteria</taxon>
        <taxon>Burkholderiales</taxon>
        <taxon>Sphaerotilaceae</taxon>
        <taxon>Roseateles</taxon>
    </lineage>
</organism>
<dbReference type="SUPFAM" id="SSF55729">
    <property type="entry name" value="Acyl-CoA N-acyltransferases (Nat)"/>
    <property type="match status" value="1"/>
</dbReference>
<dbReference type="InterPro" id="IPR050832">
    <property type="entry name" value="Bact_Acetyltransf"/>
</dbReference>
<name>A0ABT2YJ46_9BURK</name>
<dbReference type="PROSITE" id="PS51186">
    <property type="entry name" value="GNAT"/>
    <property type="match status" value="1"/>
</dbReference>
<keyword evidence="1" id="KW-0808">Transferase</keyword>
<protein>
    <submittedName>
        <fullName evidence="4">GNAT family N-acetyltransferase</fullName>
    </submittedName>
</protein>
<gene>
    <name evidence="4" type="ORF">LNV07_18440</name>
</gene>
<dbReference type="CDD" id="cd04301">
    <property type="entry name" value="NAT_SF"/>
    <property type="match status" value="1"/>
</dbReference>
<keyword evidence="5" id="KW-1185">Reference proteome</keyword>
<evidence type="ECO:0000256" key="1">
    <source>
        <dbReference type="ARBA" id="ARBA00022679"/>
    </source>
</evidence>
<proteinExistence type="predicted"/>
<reference evidence="4 5" key="1">
    <citation type="submission" date="2021-11" db="EMBL/GenBank/DDBJ databases">
        <authorList>
            <person name="Liang Q."/>
            <person name="Mou H."/>
            <person name="Liu Z."/>
        </authorList>
    </citation>
    <scope>NUCLEOTIDE SEQUENCE [LARGE SCALE GENOMIC DNA]</scope>
    <source>
        <strain evidence="4 5">CHU3</strain>
    </source>
</reference>
<dbReference type="InterPro" id="IPR016181">
    <property type="entry name" value="Acyl_CoA_acyltransferase"/>
</dbReference>
<keyword evidence="2" id="KW-0012">Acyltransferase</keyword>
<feature type="domain" description="N-acetyltransferase" evidence="3">
    <location>
        <begin position="3"/>
        <end position="151"/>
    </location>
</feature>
<comment type="caution">
    <text evidence="4">The sequence shown here is derived from an EMBL/GenBank/DDBJ whole genome shotgun (WGS) entry which is preliminary data.</text>
</comment>
<sequence length="151" mass="16437">MKPLIRPTRDAEIERLFEVRATTRDNAISSARLAELGITPETLRQALQAGEMHSWVGLHEEQVVAFCNVHDQSGEVLVLAVQAGFEGRGLGRALLATAVRHLREVAGCSRIWLMAGADAGLRSHGFYRAQGWRPSGVCDGHGDEELLLSAP</sequence>
<dbReference type="PANTHER" id="PTHR43877:SF2">
    <property type="entry name" value="AMINOALKYLPHOSPHONATE N-ACETYLTRANSFERASE-RELATED"/>
    <property type="match status" value="1"/>
</dbReference>